<reference evidence="5" key="1">
    <citation type="submission" date="2015-12" db="EMBL/GenBank/DDBJ databases">
        <title>Gene expression during late stages of embryo sac development: a critical building block for successful pollen-pistil interactions.</title>
        <authorList>
            <person name="Liu Y."/>
            <person name="Joly V."/>
            <person name="Sabar M."/>
            <person name="Matton D.P."/>
        </authorList>
    </citation>
    <scope>NUCLEOTIDE SEQUENCE</scope>
</reference>
<dbReference type="InterPro" id="IPR018485">
    <property type="entry name" value="FGGY_C"/>
</dbReference>
<keyword evidence="3" id="KW-1133">Transmembrane helix</keyword>
<organism evidence="5">
    <name type="scientific">Solanum chacoense</name>
    <name type="common">Chaco potato</name>
    <dbReference type="NCBI Taxonomy" id="4108"/>
    <lineage>
        <taxon>Eukaryota</taxon>
        <taxon>Viridiplantae</taxon>
        <taxon>Streptophyta</taxon>
        <taxon>Embryophyta</taxon>
        <taxon>Tracheophyta</taxon>
        <taxon>Spermatophyta</taxon>
        <taxon>Magnoliopsida</taxon>
        <taxon>eudicotyledons</taxon>
        <taxon>Gunneridae</taxon>
        <taxon>Pentapetalae</taxon>
        <taxon>asterids</taxon>
        <taxon>lamiids</taxon>
        <taxon>Solanales</taxon>
        <taxon>Solanaceae</taxon>
        <taxon>Solanoideae</taxon>
        <taxon>Solaneae</taxon>
        <taxon>Solanum</taxon>
    </lineage>
</organism>
<protein>
    <submittedName>
        <fullName evidence="5">Putative ovule protein</fullName>
    </submittedName>
</protein>
<proteinExistence type="predicted"/>
<dbReference type="GO" id="GO:0005737">
    <property type="term" value="C:cytoplasm"/>
    <property type="evidence" value="ECO:0007669"/>
    <property type="project" value="TreeGrafter"/>
</dbReference>
<dbReference type="EMBL" id="GEDG01025756">
    <property type="protein sequence ID" value="JAP15026.1"/>
    <property type="molecule type" value="Transcribed_RNA"/>
</dbReference>
<evidence type="ECO:0000313" key="5">
    <source>
        <dbReference type="EMBL" id="JAP15026.1"/>
    </source>
</evidence>
<feature type="domain" description="Carbohydrate kinase FGGY C-terminal" evidence="4">
    <location>
        <begin position="28"/>
        <end position="76"/>
    </location>
</feature>
<dbReference type="GO" id="GO:0019321">
    <property type="term" value="P:pentose metabolic process"/>
    <property type="evidence" value="ECO:0007669"/>
    <property type="project" value="TreeGrafter"/>
</dbReference>
<dbReference type="PANTHER" id="PTHR43435:SF4">
    <property type="entry name" value="FGGY CARBOHYDRATE KINASE DOMAIN-CONTAINING PROTEIN"/>
    <property type="match status" value="1"/>
</dbReference>
<dbReference type="AlphaFoldDB" id="A0A0V0H3P0"/>
<evidence type="ECO:0000256" key="2">
    <source>
        <dbReference type="ARBA" id="ARBA00022777"/>
    </source>
</evidence>
<dbReference type="InterPro" id="IPR043129">
    <property type="entry name" value="ATPase_NBD"/>
</dbReference>
<dbReference type="GO" id="GO:0019150">
    <property type="term" value="F:D-ribulokinase activity"/>
    <property type="evidence" value="ECO:0007669"/>
    <property type="project" value="TreeGrafter"/>
</dbReference>
<evidence type="ECO:0000256" key="1">
    <source>
        <dbReference type="ARBA" id="ARBA00022679"/>
    </source>
</evidence>
<evidence type="ECO:0000259" key="4">
    <source>
        <dbReference type="Pfam" id="PF02782"/>
    </source>
</evidence>
<keyword evidence="2" id="KW-0418">Kinase</keyword>
<evidence type="ECO:0000256" key="3">
    <source>
        <dbReference type="SAM" id="Phobius"/>
    </source>
</evidence>
<accession>A0A0V0H3P0</accession>
<dbReference type="PANTHER" id="PTHR43435">
    <property type="entry name" value="RIBULOKINASE"/>
    <property type="match status" value="1"/>
</dbReference>
<keyword evidence="1" id="KW-0808">Transferase</keyword>
<dbReference type="Pfam" id="PF02782">
    <property type="entry name" value="FGGY_C"/>
    <property type="match status" value="1"/>
</dbReference>
<keyword evidence="3" id="KW-0472">Membrane</keyword>
<keyword evidence="3" id="KW-0812">Transmembrane</keyword>
<feature type="transmembrane region" description="Helical" evidence="3">
    <location>
        <begin position="6"/>
        <end position="27"/>
    </location>
</feature>
<sequence length="135" mass="15051">MPSILIPEPIITGLIEMIIFLVLFLYVQIDTLLACGGLAKNRLFVQEHADIIGYPIILPRENESVLLGSAILGAVASKKYPTVRDAMKAMNAAGQVVHPSQDVKVKKYHDAKYSIFRDLYEQQQKHRSLMAEALS</sequence>
<dbReference type="SUPFAM" id="SSF53067">
    <property type="entry name" value="Actin-like ATPase domain"/>
    <property type="match status" value="1"/>
</dbReference>
<dbReference type="Gene3D" id="3.30.420.40">
    <property type="match status" value="1"/>
</dbReference>
<name>A0A0V0H3P0_SOLCH</name>